<accession>A0A6J2V8I1</accession>
<keyword evidence="8 16" id="KW-0999">Mitochondrion inner membrane</keyword>
<evidence type="ECO:0000256" key="5">
    <source>
        <dbReference type="ARBA" id="ARBA00022448"/>
    </source>
</evidence>
<keyword evidence="13 16" id="KW-0472">Membrane</keyword>
<evidence type="ECO:0000256" key="9">
    <source>
        <dbReference type="ARBA" id="ARBA00022946"/>
    </source>
</evidence>
<evidence type="ECO:0000313" key="17">
    <source>
        <dbReference type="Proteomes" id="UP000504632"/>
    </source>
</evidence>
<dbReference type="RefSeq" id="XP_030629220.1">
    <property type="nucleotide sequence ID" value="XM_030773360.1"/>
</dbReference>
<evidence type="ECO:0000256" key="11">
    <source>
        <dbReference type="ARBA" id="ARBA00022989"/>
    </source>
</evidence>
<dbReference type="GO" id="GO:0045271">
    <property type="term" value="C:respiratory chain complex I"/>
    <property type="evidence" value="ECO:0007669"/>
    <property type="project" value="UniProtKB-UniRule"/>
</dbReference>
<dbReference type="PIRSF" id="PIRSF009288">
    <property type="entry name" value="NDUB8"/>
    <property type="match status" value="1"/>
</dbReference>
<reference evidence="18" key="1">
    <citation type="submission" date="2025-08" db="UniProtKB">
        <authorList>
            <consortium name="RefSeq"/>
        </authorList>
    </citation>
    <scope>IDENTIFICATION</scope>
</reference>
<comment type="function">
    <text evidence="16">Accessory subunit of the mitochondrial membrane respiratory chain NADH dehydrogenase (Complex I), that is believed not to be involved in catalysis. Complex I functions in the transfer of electrons from NADH to the respiratory chain. The immediate electron acceptor for the enzyme is believed to be ubiquinone.</text>
</comment>
<evidence type="ECO:0000256" key="7">
    <source>
        <dbReference type="ARBA" id="ARBA00022692"/>
    </source>
</evidence>
<keyword evidence="5 16" id="KW-0813">Transport</keyword>
<evidence type="ECO:0000313" key="18">
    <source>
        <dbReference type="RefSeq" id="XP_030629220.1"/>
    </source>
</evidence>
<dbReference type="FunCoup" id="A0A6J2V8I1">
    <property type="interactions" value="990"/>
</dbReference>
<dbReference type="PANTHER" id="PTHR12840:SF1">
    <property type="entry name" value="NADH DEHYDROGENASE [UBIQUINONE] 1 BETA SUBCOMPLEX SUBUNIT 8, MITOCHONDRIAL"/>
    <property type="match status" value="1"/>
</dbReference>
<keyword evidence="12 16" id="KW-0496">Mitochondrion</keyword>
<dbReference type="OrthoDB" id="2014058at2759"/>
<comment type="subunit">
    <text evidence="3 16">Complex I is composed of 45 different subunits.</text>
</comment>
<comment type="subcellular location">
    <subcellularLocation>
        <location evidence="1">Mitochondrion inner membrane</location>
        <topology evidence="1">Single-pass membrane protein</topology>
        <orientation evidence="1">Matrix side</orientation>
    </subcellularLocation>
</comment>
<dbReference type="GeneID" id="115811242"/>
<dbReference type="GO" id="GO:0005743">
    <property type="term" value="C:mitochondrial inner membrane"/>
    <property type="evidence" value="ECO:0007669"/>
    <property type="project" value="UniProtKB-SubCell"/>
</dbReference>
<dbReference type="Pfam" id="PF05821">
    <property type="entry name" value="NDUF_B8"/>
    <property type="match status" value="1"/>
</dbReference>
<evidence type="ECO:0000256" key="8">
    <source>
        <dbReference type="ARBA" id="ARBA00022792"/>
    </source>
</evidence>
<proteinExistence type="inferred from homology"/>
<keyword evidence="10 16" id="KW-0249">Electron transport</keyword>
<sequence>MAALGASRWARALVKGQGQSISKMILGSRAASGISKDMLPGPYPRTPEERAAAAKKYNMIPEDYEPYPDDGMGYGDYPKLPDRSQHERDPWYTWDHPDLRRNWGEPMHWDFDMYIRNRVDTSPSPVDWSTMVKHLLGFVGFMLFMFGVGEIFPSYQPVAPKQYPYNNLYLENGGDPEKEPEPVKHYEI</sequence>
<organism evidence="17 18">
    <name type="scientific">Chanos chanos</name>
    <name type="common">Milkfish</name>
    <name type="synonym">Mugil chanos</name>
    <dbReference type="NCBI Taxonomy" id="29144"/>
    <lineage>
        <taxon>Eukaryota</taxon>
        <taxon>Metazoa</taxon>
        <taxon>Chordata</taxon>
        <taxon>Craniata</taxon>
        <taxon>Vertebrata</taxon>
        <taxon>Euteleostomi</taxon>
        <taxon>Actinopterygii</taxon>
        <taxon>Neopterygii</taxon>
        <taxon>Teleostei</taxon>
        <taxon>Ostariophysi</taxon>
        <taxon>Gonorynchiformes</taxon>
        <taxon>Chanidae</taxon>
        <taxon>Chanos</taxon>
    </lineage>
</organism>
<dbReference type="GO" id="GO:0006120">
    <property type="term" value="P:mitochondrial electron transport, NADH to ubiquinone"/>
    <property type="evidence" value="ECO:0007669"/>
    <property type="project" value="UniProtKB-UniRule"/>
</dbReference>
<dbReference type="InterPro" id="IPR016551">
    <property type="entry name" value="Ndufb8_metazoa"/>
</dbReference>
<evidence type="ECO:0000256" key="2">
    <source>
        <dbReference type="ARBA" id="ARBA00008039"/>
    </source>
</evidence>
<evidence type="ECO:0000256" key="14">
    <source>
        <dbReference type="ARBA" id="ARBA00032699"/>
    </source>
</evidence>
<evidence type="ECO:0000256" key="1">
    <source>
        <dbReference type="ARBA" id="ARBA00004298"/>
    </source>
</evidence>
<keyword evidence="11" id="KW-1133">Transmembrane helix</keyword>
<keyword evidence="6 16" id="KW-0679">Respiratory chain</keyword>
<gene>
    <name evidence="18" type="primary">ndufb8</name>
</gene>
<dbReference type="AlphaFoldDB" id="A0A6J2V8I1"/>
<dbReference type="PANTHER" id="PTHR12840">
    <property type="entry name" value="NADH-UBIQUINONE OXIDOREDUCTASE ASHI SUBUNIT"/>
    <property type="match status" value="1"/>
</dbReference>
<keyword evidence="7" id="KW-0812">Transmembrane</keyword>
<evidence type="ECO:0000256" key="4">
    <source>
        <dbReference type="ARBA" id="ARBA00020530"/>
    </source>
</evidence>
<dbReference type="InterPro" id="IPR008699">
    <property type="entry name" value="NDUFB8"/>
</dbReference>
<dbReference type="CTD" id="4714"/>
<evidence type="ECO:0000256" key="13">
    <source>
        <dbReference type="ARBA" id="ARBA00023136"/>
    </source>
</evidence>
<evidence type="ECO:0000256" key="6">
    <source>
        <dbReference type="ARBA" id="ARBA00022660"/>
    </source>
</evidence>
<evidence type="ECO:0000256" key="3">
    <source>
        <dbReference type="ARBA" id="ARBA00011533"/>
    </source>
</evidence>
<evidence type="ECO:0000256" key="12">
    <source>
        <dbReference type="ARBA" id="ARBA00023128"/>
    </source>
</evidence>
<evidence type="ECO:0000256" key="10">
    <source>
        <dbReference type="ARBA" id="ARBA00022982"/>
    </source>
</evidence>
<comment type="similarity">
    <text evidence="2 16">Belongs to the complex I NDUFB8 subunit family.</text>
</comment>
<keyword evidence="17" id="KW-1185">Reference proteome</keyword>
<evidence type="ECO:0000256" key="16">
    <source>
        <dbReference type="PIRNR" id="PIRNR009288"/>
    </source>
</evidence>
<evidence type="ECO:0000256" key="15">
    <source>
        <dbReference type="ARBA" id="ARBA00032752"/>
    </source>
</evidence>
<name>A0A6J2V8I1_CHACN</name>
<keyword evidence="9" id="KW-0809">Transit peptide</keyword>
<dbReference type="InParanoid" id="A0A6J2V8I1"/>
<dbReference type="Proteomes" id="UP000504632">
    <property type="component" value="Chromosome 5"/>
</dbReference>
<protein>
    <recommendedName>
        <fullName evidence="4 16">NADH dehydrogenase [ubiquinone] 1 beta subcomplex subunit 8, mitochondrial</fullName>
    </recommendedName>
    <alternativeName>
        <fullName evidence="15 16">Complex I-ASHI</fullName>
    </alternativeName>
    <alternativeName>
        <fullName evidence="14 16">NADH-ubiquinone oxidoreductase ASHI subunit</fullName>
    </alternativeName>
</protein>